<proteinExistence type="predicted"/>
<name>A0A2P2PG24_RHIMU</name>
<dbReference type="EMBL" id="GGEC01073200">
    <property type="protein sequence ID" value="MBX53684.1"/>
    <property type="molecule type" value="Transcribed_RNA"/>
</dbReference>
<reference evidence="1" key="1">
    <citation type="submission" date="2018-02" db="EMBL/GenBank/DDBJ databases">
        <title>Rhizophora mucronata_Transcriptome.</title>
        <authorList>
            <person name="Meera S.P."/>
            <person name="Sreeshan A."/>
            <person name="Augustine A."/>
        </authorList>
    </citation>
    <scope>NUCLEOTIDE SEQUENCE</scope>
    <source>
        <tissue evidence="1">Leaf</tissue>
    </source>
</reference>
<dbReference type="AlphaFoldDB" id="A0A2P2PG24"/>
<organism evidence="1">
    <name type="scientific">Rhizophora mucronata</name>
    <name type="common">Asiatic mangrove</name>
    <dbReference type="NCBI Taxonomy" id="61149"/>
    <lineage>
        <taxon>Eukaryota</taxon>
        <taxon>Viridiplantae</taxon>
        <taxon>Streptophyta</taxon>
        <taxon>Embryophyta</taxon>
        <taxon>Tracheophyta</taxon>
        <taxon>Spermatophyta</taxon>
        <taxon>Magnoliopsida</taxon>
        <taxon>eudicotyledons</taxon>
        <taxon>Gunneridae</taxon>
        <taxon>Pentapetalae</taxon>
        <taxon>rosids</taxon>
        <taxon>fabids</taxon>
        <taxon>Malpighiales</taxon>
        <taxon>Rhizophoraceae</taxon>
        <taxon>Rhizophora</taxon>
    </lineage>
</organism>
<accession>A0A2P2PG24</accession>
<protein>
    <submittedName>
        <fullName evidence="1">Uncharacterized protein</fullName>
    </submittedName>
</protein>
<sequence>MMVARIYLSTSPPSTPMVSAASEWAKRLNFGSSIPKMAARRRWMLLDLMAIPF</sequence>
<evidence type="ECO:0000313" key="1">
    <source>
        <dbReference type="EMBL" id="MBX53684.1"/>
    </source>
</evidence>